<dbReference type="GO" id="GO:0030288">
    <property type="term" value="C:outer membrane-bounded periplasmic space"/>
    <property type="evidence" value="ECO:0007669"/>
    <property type="project" value="TreeGrafter"/>
</dbReference>
<reference evidence="6 7" key="1">
    <citation type="journal article" date="2003" name="Nature">
        <title>The genome of a motile marine Synechococcus.</title>
        <authorList>
            <person name="Palenik B."/>
            <person name="Brahamsha B."/>
            <person name="Larimer F."/>
            <person name="Land M."/>
            <person name="Hauser L."/>
            <person name="Chain P."/>
            <person name="Lamerdin J."/>
            <person name="Regala W."/>
            <person name="Allen E.A."/>
            <person name="McCarren J."/>
            <person name="Paulsen I."/>
            <person name="Dufresne A."/>
            <person name="Partensky F."/>
            <person name="Webb E."/>
            <person name="Waterbury J."/>
        </authorList>
    </citation>
    <scope>NUCLEOTIDE SEQUENCE [LARGE SCALE GENOMIC DNA]</scope>
    <source>
        <strain evidence="6 7">WH8102</strain>
    </source>
</reference>
<evidence type="ECO:0000256" key="3">
    <source>
        <dbReference type="ARBA" id="ARBA00022729"/>
    </source>
</evidence>
<dbReference type="RefSeq" id="WP_011128657.1">
    <property type="nucleotide sequence ID" value="NC_005070.1"/>
</dbReference>
<dbReference type="Proteomes" id="UP000001422">
    <property type="component" value="Chromosome"/>
</dbReference>
<evidence type="ECO:0000313" key="6">
    <source>
        <dbReference type="EMBL" id="CAE08312.1"/>
    </source>
</evidence>
<feature type="signal peptide" evidence="5">
    <location>
        <begin position="1"/>
        <end position="30"/>
    </location>
</feature>
<keyword evidence="2" id="KW-0410">Iron transport</keyword>
<dbReference type="HOGENOM" id="CLU_026974_2_1_3"/>
<feature type="binding site" evidence="4">
    <location>
        <position position="233"/>
    </location>
    <ligand>
        <name>Fe cation</name>
        <dbReference type="ChEBI" id="CHEBI:24875"/>
    </ligand>
</feature>
<feature type="binding site" evidence="4">
    <location>
        <position position="232"/>
    </location>
    <ligand>
        <name>Fe cation</name>
        <dbReference type="ChEBI" id="CHEBI:24875"/>
    </ligand>
</feature>
<gene>
    <name evidence="6" type="primary">futA:sfuA/idiA</name>
    <name evidence="6" type="ordered locus">SYNW1797</name>
</gene>
<comment type="similarity">
    <text evidence="1">Belongs to the bacterial solute-binding protein 1 family.</text>
</comment>
<protein>
    <submittedName>
        <fullName evidence="6">Iron ABC transporter, substrate binding protein</fullName>
    </submittedName>
</protein>
<dbReference type="Gene3D" id="3.40.190.10">
    <property type="entry name" value="Periplasmic binding protein-like II"/>
    <property type="match status" value="2"/>
</dbReference>
<dbReference type="PANTHER" id="PTHR30006:SF15">
    <property type="entry name" value="IRON-UTILIZATION PERIPLASMIC PROTEIN"/>
    <property type="match status" value="1"/>
</dbReference>
<dbReference type="GO" id="GO:0046872">
    <property type="term" value="F:metal ion binding"/>
    <property type="evidence" value="ECO:0007669"/>
    <property type="project" value="UniProtKB-KW"/>
</dbReference>
<keyword evidence="2" id="KW-0406">Ion transport</keyword>
<dbReference type="PANTHER" id="PTHR30006">
    <property type="entry name" value="THIAMINE-BINDING PERIPLASMIC PROTEIN-RELATED"/>
    <property type="match status" value="1"/>
</dbReference>
<dbReference type="Pfam" id="PF13343">
    <property type="entry name" value="SBP_bac_6"/>
    <property type="match status" value="1"/>
</dbReference>
<feature type="binding site" evidence="4">
    <location>
        <position position="45"/>
    </location>
    <ligand>
        <name>Fe cation</name>
        <dbReference type="ChEBI" id="CHEBI:24875"/>
    </ligand>
</feature>
<dbReference type="SUPFAM" id="SSF53850">
    <property type="entry name" value="Periplasmic binding protein-like II"/>
    <property type="match status" value="1"/>
</dbReference>
<keyword evidence="7" id="KW-1185">Reference proteome</keyword>
<dbReference type="GO" id="GO:0006826">
    <property type="term" value="P:iron ion transport"/>
    <property type="evidence" value="ECO:0007669"/>
    <property type="project" value="UniProtKB-KW"/>
</dbReference>
<dbReference type="EMBL" id="BX569693">
    <property type="protein sequence ID" value="CAE08312.1"/>
    <property type="molecule type" value="Genomic_DNA"/>
</dbReference>
<dbReference type="STRING" id="84588.SYNW1797"/>
<keyword evidence="3 5" id="KW-0732">Signal</keyword>
<evidence type="ECO:0000256" key="5">
    <source>
        <dbReference type="SAM" id="SignalP"/>
    </source>
</evidence>
<dbReference type="eggNOG" id="COG1840">
    <property type="taxonomic scope" value="Bacteria"/>
</dbReference>
<evidence type="ECO:0000256" key="2">
    <source>
        <dbReference type="ARBA" id="ARBA00022496"/>
    </source>
</evidence>
<proteinExistence type="inferred from homology"/>
<dbReference type="PIRSF" id="PIRSF002825">
    <property type="entry name" value="CfbpA"/>
    <property type="match status" value="1"/>
</dbReference>
<keyword evidence="4" id="KW-0408">Iron</keyword>
<evidence type="ECO:0000256" key="4">
    <source>
        <dbReference type="PIRSR" id="PIRSR002825-1"/>
    </source>
</evidence>
<name>Q7U5B0_PARMW</name>
<feature type="chain" id="PRO_5004291998" evidence="5">
    <location>
        <begin position="31"/>
        <end position="347"/>
    </location>
</feature>
<keyword evidence="4" id="KW-0479">Metal-binding</keyword>
<keyword evidence="2" id="KW-0813">Transport</keyword>
<dbReference type="KEGG" id="syw:SYNW1797"/>
<organism evidence="6 7">
    <name type="scientific">Parasynechococcus marenigrum (strain WH8102)</name>
    <dbReference type="NCBI Taxonomy" id="84588"/>
    <lineage>
        <taxon>Bacteria</taxon>
        <taxon>Bacillati</taxon>
        <taxon>Cyanobacteriota</taxon>
        <taxon>Cyanophyceae</taxon>
        <taxon>Synechococcales</taxon>
        <taxon>Prochlorococcaceae</taxon>
        <taxon>Parasynechococcus</taxon>
        <taxon>Parasynechococcus marenigrum</taxon>
    </lineage>
</organism>
<dbReference type="AlphaFoldDB" id="Q7U5B0"/>
<dbReference type="InterPro" id="IPR026045">
    <property type="entry name" value="Ferric-bd"/>
</dbReference>
<evidence type="ECO:0000256" key="1">
    <source>
        <dbReference type="ARBA" id="ARBA00008520"/>
    </source>
</evidence>
<evidence type="ECO:0000313" key="7">
    <source>
        <dbReference type="Proteomes" id="UP000001422"/>
    </source>
</evidence>
<dbReference type="PROSITE" id="PS51257">
    <property type="entry name" value="PROKAR_LIPOPROTEIN"/>
    <property type="match status" value="1"/>
</dbReference>
<sequence>MLFILNKLVKLRRTVSALVLAIGALLGACSGPETTSQIGVYSGRHYNSDKDLYERFTEATGIQVKLLEAKDDALIERLNTEGDDSPADVLILADVARLDRAAGMNLFQTVDSDALNQAVPRDLRDSEGRWFGLTRRLRAPMFNADRVNAEQVSSYGALADPSLKGKLCLRNRRSVYNQSLVAFMLDEQGQAATEDWIKGIVNNLAEPVFSSDTPMIRAVAQGQCGVALANSYYLGRMQAGDKGEADRSLSGKVTVRWPDPVHVNITGGGVTRASRNPEAAQRLLEFLSSDQAQGGYAAANHEYPLKGIGEDPVLQAWGPFNQAKVSAERLGELNAQALELMAANGWQ</sequence>
<accession>Q7U5B0</accession>